<gene>
    <name evidence="4" type="ORF">EPH_0006630</name>
</gene>
<reference evidence="4" key="2">
    <citation type="submission" date="2013-10" db="EMBL/GenBank/DDBJ databases">
        <authorList>
            <person name="Aslett M."/>
        </authorList>
    </citation>
    <scope>NUCLEOTIDE SEQUENCE [LARGE SCALE GENOMIC DNA]</scope>
    <source>
        <strain evidence="4">Houghton</strain>
    </source>
</reference>
<dbReference type="PANTHER" id="PTHR46007">
    <property type="entry name" value="MEDIATOR OF RNA POLYMERASE II TRANSCRIPTION SUBUNIT 12"/>
    <property type="match status" value="1"/>
</dbReference>
<keyword evidence="5" id="KW-1185">Reference proteome</keyword>
<dbReference type="EMBL" id="HG691236">
    <property type="protein sequence ID" value="CDI75953.1"/>
    <property type="molecule type" value="Genomic_DNA"/>
</dbReference>
<feature type="domain" description="Protein HGH1 C-terminal" evidence="3">
    <location>
        <begin position="306"/>
        <end position="358"/>
    </location>
</feature>
<feature type="region of interest" description="Disordered" evidence="2">
    <location>
        <begin position="232"/>
        <end position="277"/>
    </location>
</feature>
<dbReference type="GO" id="GO:0016592">
    <property type="term" value="C:mediator complex"/>
    <property type="evidence" value="ECO:0007669"/>
    <property type="project" value="TreeGrafter"/>
</dbReference>
<evidence type="ECO:0000313" key="5">
    <source>
        <dbReference type="Proteomes" id="UP000018201"/>
    </source>
</evidence>
<dbReference type="OrthoDB" id="338814at2759"/>
<evidence type="ECO:0000256" key="2">
    <source>
        <dbReference type="SAM" id="MobiDB-lite"/>
    </source>
</evidence>
<accession>U6G9E6</accession>
<evidence type="ECO:0000313" key="4">
    <source>
        <dbReference type="EMBL" id="CDI75953.1"/>
    </source>
</evidence>
<dbReference type="GO" id="GO:0003713">
    <property type="term" value="F:transcription coactivator activity"/>
    <property type="evidence" value="ECO:0007669"/>
    <property type="project" value="TreeGrafter"/>
</dbReference>
<evidence type="ECO:0000259" key="3">
    <source>
        <dbReference type="Pfam" id="PF04064"/>
    </source>
</evidence>
<dbReference type="VEuPathDB" id="ToxoDB:EPH_0006630"/>
<feature type="coiled-coil region" evidence="1">
    <location>
        <begin position="20"/>
        <end position="51"/>
    </location>
</feature>
<reference evidence="4" key="1">
    <citation type="submission" date="2013-10" db="EMBL/GenBank/DDBJ databases">
        <title>Genomic analysis of the causative agents of coccidiosis in chickens.</title>
        <authorList>
            <person name="Reid A.J."/>
            <person name="Blake D."/>
            <person name="Billington K."/>
            <person name="Browne H."/>
            <person name="Dunn M."/>
            <person name="Hung S."/>
            <person name="Kawahara F."/>
            <person name="Miranda-Saavedra D."/>
            <person name="Mourier T."/>
            <person name="Nagra H."/>
            <person name="Otto T.D."/>
            <person name="Rawlings N."/>
            <person name="Sanchez A."/>
            <person name="Sanders M."/>
            <person name="Subramaniam C."/>
            <person name="Tay Y."/>
            <person name="Dear P."/>
            <person name="Doerig C."/>
            <person name="Gruber A."/>
            <person name="Parkinson J."/>
            <person name="Shirley M."/>
            <person name="Wan K.L."/>
            <person name="Berriman M."/>
            <person name="Tomley F."/>
            <person name="Pain A."/>
        </authorList>
    </citation>
    <scope>NUCLEOTIDE SEQUENCE [LARGE SCALE GENOMIC DNA]</scope>
    <source>
        <strain evidence="4">Houghton</strain>
    </source>
</reference>
<sequence>MSTEVLINLTANETLAALMLEEYKDMTSVLMENLKRQQQQQQQQQQGDEDAVPLHIGVTLMLLSNITRHKAAIDAVFSSQLPVPDYHLLPCLLLLHDAPRDPENAYWKEQGLFLLHILRNVTANDEAVEFLLRRRMKTLNKLMDLLRYLPPLCQAPFLLLALRLACREQLHPLLLPVDHNQLQQKVQQQYTQQQQQQQQQGEQQPSPDEDCRLLLALCCFLYPKPDSVERAKARDELAAQDAEEDKQRQQEQQQKEQQQGQEQKQQQQQQTGVTERQRLRFLHPTVDACSYGPAASSKARSLAVECLAALATSPHGRETLRWFGVYEVLRAAFCIETDEAIRDKIEGIVHLLVFSEEELLEQDKQMQKKEIKPLCDLDEDTQDCAQAALASSSSP</sequence>
<name>U6G9E6_9EIME</name>
<dbReference type="Pfam" id="PF04064">
    <property type="entry name" value="DUF384"/>
    <property type="match status" value="1"/>
</dbReference>
<evidence type="ECO:0000256" key="1">
    <source>
        <dbReference type="SAM" id="Coils"/>
    </source>
</evidence>
<organism evidence="4 5">
    <name type="scientific">Eimeria praecox</name>
    <dbReference type="NCBI Taxonomy" id="51316"/>
    <lineage>
        <taxon>Eukaryota</taxon>
        <taxon>Sar</taxon>
        <taxon>Alveolata</taxon>
        <taxon>Apicomplexa</taxon>
        <taxon>Conoidasida</taxon>
        <taxon>Coccidia</taxon>
        <taxon>Eucoccidiorida</taxon>
        <taxon>Eimeriorina</taxon>
        <taxon>Eimeriidae</taxon>
        <taxon>Eimeria</taxon>
    </lineage>
</organism>
<proteinExistence type="predicted"/>
<dbReference type="InterPro" id="IPR051647">
    <property type="entry name" value="Mediator_comp_sub12"/>
</dbReference>
<keyword evidence="1" id="KW-0175">Coiled coil</keyword>
<dbReference type="GO" id="GO:0045944">
    <property type="term" value="P:positive regulation of transcription by RNA polymerase II"/>
    <property type="evidence" value="ECO:0007669"/>
    <property type="project" value="TreeGrafter"/>
</dbReference>
<protein>
    <recommendedName>
        <fullName evidence="3">Protein HGH1 C-terminal domain-containing protein</fullName>
    </recommendedName>
</protein>
<dbReference type="AlphaFoldDB" id="U6G9E6"/>
<dbReference type="Proteomes" id="UP000018201">
    <property type="component" value="Unassembled WGS sequence"/>
</dbReference>
<dbReference type="PANTHER" id="PTHR46007:SF11">
    <property type="entry name" value="MEDIATOR OF RNA POLYMERASE II TRANSCRIPTION SUBUNIT 12"/>
    <property type="match status" value="1"/>
</dbReference>
<dbReference type="InterPro" id="IPR007206">
    <property type="entry name" value="Protein_HGH1_C"/>
</dbReference>
<feature type="compositionally biased region" description="Low complexity" evidence="2">
    <location>
        <begin position="250"/>
        <end position="274"/>
    </location>
</feature>